<name>A0A7W7F7H5_9SPHN</name>
<sequence length="101" mass="11171">MVFGPALRLDKWLWYARCTKSRSEAQDLCESRRLRMDGRVIDRASARVRPGAVLSYTRAGEIHIVRVEALAEHRAPHSEAHLLYTNLAPGSGGLTSATVAV</sequence>
<dbReference type="SUPFAM" id="SSF55174">
    <property type="entry name" value="Alpha-L RNA-binding motif"/>
    <property type="match status" value="1"/>
</dbReference>
<dbReference type="InterPro" id="IPR002942">
    <property type="entry name" value="S4_RNA-bd"/>
</dbReference>
<accession>A0A7W7F7H5</accession>
<keyword evidence="4" id="KW-1185">Reference proteome</keyword>
<dbReference type="AlphaFoldDB" id="A0A7W7F7H5"/>
<evidence type="ECO:0000313" key="3">
    <source>
        <dbReference type="EMBL" id="MBB4633456.1"/>
    </source>
</evidence>
<proteinExistence type="predicted"/>
<dbReference type="Proteomes" id="UP000566324">
    <property type="component" value="Unassembled WGS sequence"/>
</dbReference>
<comment type="caution">
    <text evidence="3">The sequence shown here is derived from an EMBL/GenBank/DDBJ whole genome shotgun (WGS) entry which is preliminary data.</text>
</comment>
<dbReference type="EMBL" id="JACHNZ010000044">
    <property type="protein sequence ID" value="MBB4633456.1"/>
    <property type="molecule type" value="Genomic_DNA"/>
</dbReference>
<protein>
    <submittedName>
        <fullName evidence="3">Ribosome-associated heat shock protein Hsp15</fullName>
    </submittedName>
</protein>
<dbReference type="InterPro" id="IPR036986">
    <property type="entry name" value="S4_RNA-bd_sf"/>
</dbReference>
<gene>
    <name evidence="3" type="ORF">GGQ98_003094</name>
</gene>
<dbReference type="Gene3D" id="3.10.290.10">
    <property type="entry name" value="RNA-binding S4 domain"/>
    <property type="match status" value="1"/>
</dbReference>
<dbReference type="Pfam" id="PF01479">
    <property type="entry name" value="S4"/>
    <property type="match status" value="1"/>
</dbReference>
<dbReference type="SMART" id="SM00363">
    <property type="entry name" value="S4"/>
    <property type="match status" value="1"/>
</dbReference>
<dbReference type="GO" id="GO:0003723">
    <property type="term" value="F:RNA binding"/>
    <property type="evidence" value="ECO:0007669"/>
    <property type="project" value="UniProtKB-KW"/>
</dbReference>
<keyword evidence="1" id="KW-0694">RNA-binding</keyword>
<feature type="domain" description="RNA-binding S4" evidence="2">
    <location>
        <begin position="7"/>
        <end position="70"/>
    </location>
</feature>
<evidence type="ECO:0000313" key="4">
    <source>
        <dbReference type="Proteomes" id="UP000566324"/>
    </source>
</evidence>
<dbReference type="PROSITE" id="PS50889">
    <property type="entry name" value="S4"/>
    <property type="match status" value="1"/>
</dbReference>
<organism evidence="3 4">
    <name type="scientific">Sphingosinicella soli</name>
    <dbReference type="NCBI Taxonomy" id="333708"/>
    <lineage>
        <taxon>Bacteria</taxon>
        <taxon>Pseudomonadati</taxon>
        <taxon>Pseudomonadota</taxon>
        <taxon>Alphaproteobacteria</taxon>
        <taxon>Sphingomonadales</taxon>
        <taxon>Sphingosinicellaceae</taxon>
        <taxon>Sphingosinicella</taxon>
    </lineage>
</organism>
<evidence type="ECO:0000259" key="2">
    <source>
        <dbReference type="SMART" id="SM00363"/>
    </source>
</evidence>
<dbReference type="CDD" id="cd00165">
    <property type="entry name" value="S4"/>
    <property type="match status" value="1"/>
</dbReference>
<reference evidence="3 4" key="1">
    <citation type="submission" date="2020-08" db="EMBL/GenBank/DDBJ databases">
        <title>Genomic Encyclopedia of Type Strains, Phase IV (KMG-IV): sequencing the most valuable type-strain genomes for metagenomic binning, comparative biology and taxonomic classification.</title>
        <authorList>
            <person name="Goeker M."/>
        </authorList>
    </citation>
    <scope>NUCLEOTIDE SEQUENCE [LARGE SCALE GENOMIC DNA]</scope>
    <source>
        <strain evidence="3 4">DSM 17328</strain>
    </source>
</reference>
<keyword evidence="3" id="KW-0346">Stress response</keyword>
<evidence type="ECO:0000256" key="1">
    <source>
        <dbReference type="PROSITE-ProRule" id="PRU00182"/>
    </source>
</evidence>